<feature type="domain" description="tRNA (adenine(58)-N(1))-methyltransferase catalytic subunit TRM61 C-terminal" evidence="11">
    <location>
        <begin position="215"/>
        <end position="286"/>
    </location>
</feature>
<name>A0AAD5RSK9_9PEZI</name>
<dbReference type="GO" id="GO:0031515">
    <property type="term" value="C:tRNA (m1A) methyltransferase complex"/>
    <property type="evidence" value="ECO:0007669"/>
    <property type="project" value="InterPro"/>
</dbReference>
<dbReference type="SUPFAM" id="SSF53335">
    <property type="entry name" value="S-adenosyl-L-methionine-dependent methyltransferases"/>
    <property type="match status" value="1"/>
</dbReference>
<accession>A0AAD5RSK9</accession>
<feature type="compositionally biased region" description="Basic and acidic residues" evidence="10">
    <location>
        <begin position="527"/>
        <end position="543"/>
    </location>
</feature>
<dbReference type="EMBL" id="JAKWBI020000121">
    <property type="protein sequence ID" value="KAJ2902209.1"/>
    <property type="molecule type" value="Genomic_DNA"/>
</dbReference>
<evidence type="ECO:0000313" key="13">
    <source>
        <dbReference type="Proteomes" id="UP001201980"/>
    </source>
</evidence>
<evidence type="ECO:0000256" key="2">
    <source>
        <dbReference type="ARBA" id="ARBA00012796"/>
    </source>
</evidence>
<dbReference type="InterPro" id="IPR029063">
    <property type="entry name" value="SAM-dependent_MTases_sf"/>
</dbReference>
<keyword evidence="7" id="KW-0819">tRNA processing</keyword>
<feature type="compositionally biased region" description="Basic and acidic residues" evidence="10">
    <location>
        <begin position="508"/>
        <end position="517"/>
    </location>
</feature>
<keyword evidence="13" id="KW-1185">Reference proteome</keyword>
<evidence type="ECO:0000256" key="6">
    <source>
        <dbReference type="ARBA" id="ARBA00022691"/>
    </source>
</evidence>
<comment type="caution">
    <text evidence="12">The sequence shown here is derived from an EMBL/GenBank/DDBJ whole genome shotgun (WGS) entry which is preliminary data.</text>
</comment>
<dbReference type="InterPro" id="IPR014816">
    <property type="entry name" value="tRNA_MeTrfase_Gcd14"/>
</dbReference>
<reference evidence="12" key="1">
    <citation type="submission" date="2022-07" db="EMBL/GenBank/DDBJ databases">
        <title>Draft genome sequence of Zalerion maritima ATCC 34329, a (micro)plastics degrading marine fungus.</title>
        <authorList>
            <person name="Paco A."/>
            <person name="Goncalves M.F.M."/>
            <person name="Rocha-Santos T.A.P."/>
            <person name="Alves A."/>
        </authorList>
    </citation>
    <scope>NUCLEOTIDE SEQUENCE</scope>
    <source>
        <strain evidence="12">ATCC 34329</strain>
    </source>
</reference>
<dbReference type="EC" id="2.1.1.220" evidence="2"/>
<keyword evidence="4" id="KW-0489">Methyltransferase</keyword>
<evidence type="ECO:0000256" key="3">
    <source>
        <dbReference type="ARBA" id="ARBA00015963"/>
    </source>
</evidence>
<dbReference type="Proteomes" id="UP001201980">
    <property type="component" value="Unassembled WGS sequence"/>
</dbReference>
<dbReference type="PANTHER" id="PTHR12133">
    <property type="entry name" value="TRNA (ADENINE(58)-N(1))-METHYLTRANSFERASE"/>
    <property type="match status" value="1"/>
</dbReference>
<evidence type="ECO:0000256" key="8">
    <source>
        <dbReference type="ARBA" id="ARBA00023242"/>
    </source>
</evidence>
<dbReference type="InterPro" id="IPR049470">
    <property type="entry name" value="TRM61_C"/>
</dbReference>
<dbReference type="Pfam" id="PF08704">
    <property type="entry name" value="GCD14"/>
    <property type="match status" value="3"/>
</dbReference>
<dbReference type="Gene3D" id="3.40.50.150">
    <property type="entry name" value="Vaccinia Virus protein VP39"/>
    <property type="match status" value="1"/>
</dbReference>
<evidence type="ECO:0000256" key="4">
    <source>
        <dbReference type="ARBA" id="ARBA00022603"/>
    </source>
</evidence>
<feature type="domain" description="tRNA (adenine(58)-N(1))-methyltransferase catalytic subunit TRM61 C-terminal" evidence="11">
    <location>
        <begin position="126"/>
        <end position="187"/>
    </location>
</feature>
<keyword evidence="6" id="KW-0949">S-adenosyl-L-methionine</keyword>
<evidence type="ECO:0000256" key="1">
    <source>
        <dbReference type="ARBA" id="ARBA00004123"/>
    </source>
</evidence>
<feature type="region of interest" description="Disordered" evidence="10">
    <location>
        <begin position="80"/>
        <end position="115"/>
    </location>
</feature>
<dbReference type="Gene3D" id="3.10.330.20">
    <property type="match status" value="1"/>
</dbReference>
<keyword evidence="5" id="KW-0808">Transferase</keyword>
<dbReference type="GO" id="GO:0005634">
    <property type="term" value="C:nucleus"/>
    <property type="evidence" value="ECO:0007669"/>
    <property type="project" value="UniProtKB-SubCell"/>
</dbReference>
<protein>
    <recommendedName>
        <fullName evidence="3">tRNA (adenine(58)-N(1))-methyltransferase catalytic subunit TRM61</fullName>
        <ecNumber evidence="2">2.1.1.220</ecNumber>
    </recommendedName>
    <alternativeName>
        <fullName evidence="9">tRNA(m1A58)-methyltransferase subunit TRM61</fullName>
    </alternativeName>
</protein>
<feature type="compositionally biased region" description="Acidic residues" evidence="10">
    <location>
        <begin position="417"/>
        <end position="430"/>
    </location>
</feature>
<evidence type="ECO:0000256" key="7">
    <source>
        <dbReference type="ARBA" id="ARBA00022694"/>
    </source>
</evidence>
<dbReference type="PANTHER" id="PTHR12133:SF2">
    <property type="entry name" value="TRNA (ADENINE(58)-N(1))-METHYLTRANSFERASE CATALYTIC SUBUNIT TRMT61A"/>
    <property type="match status" value="1"/>
</dbReference>
<sequence length="543" mass="60219">MAPNLRPRKISPFLDPGLKTSPNALAIVQLSRDNFLPVYLQEPKGEVDGYAEGAVINTRFGSFPHSTLLNVSWGSQVRASTVDTGSRGRKRKRNPVITEDVQDGGGGADTGEERKSVKKAVVANSGFIHILNPTPELWTTSLPHRTQVVYTPDYSYILHRLGARPGSILIEAGAGSGSFSHASARAVYSGYPDTDPEAYGEDVKLENGTKTSSTQKKRGKVYSFEFNEVRYHKMKKEITDHNLDGIIDLTHRDVYNGGFLVDGKSPEADCVFLDLPAPWDALPHFSRKRPETLPPVMTVENGDGGKNTNQDWISPLNPSRSTHICTFSPCIEQVTRTIDALRKHGWVEIDMVELSHKKINVIRERIGMSIAQEKGSSQAPRDVDEAVARLKEVNAKAHDFHSSGRKGTPRATATANGDEEMDLDEEDELDNGSTTQANENDDTQLADSTPPWLQGRLVHRTESEIKTHTSYLTFAVLPQEWSEAQEQAALETWPVGGKTTKVIGSLGREARKQEKRQLLQGKKNRQREKDQNDTQKKEEIPPV</sequence>
<dbReference type="GO" id="GO:0160107">
    <property type="term" value="F:tRNA (adenine(58)-N1)-methyltransferase activity"/>
    <property type="evidence" value="ECO:0007669"/>
    <property type="project" value="UniProtKB-EC"/>
</dbReference>
<feature type="region of interest" description="Disordered" evidence="10">
    <location>
        <begin position="394"/>
        <end position="452"/>
    </location>
</feature>
<dbReference type="GO" id="GO:0030488">
    <property type="term" value="P:tRNA methylation"/>
    <property type="evidence" value="ECO:0007669"/>
    <property type="project" value="InterPro"/>
</dbReference>
<organism evidence="12 13">
    <name type="scientific">Zalerion maritima</name>
    <dbReference type="NCBI Taxonomy" id="339359"/>
    <lineage>
        <taxon>Eukaryota</taxon>
        <taxon>Fungi</taxon>
        <taxon>Dikarya</taxon>
        <taxon>Ascomycota</taxon>
        <taxon>Pezizomycotina</taxon>
        <taxon>Sordariomycetes</taxon>
        <taxon>Lulworthiomycetidae</taxon>
        <taxon>Lulworthiales</taxon>
        <taxon>Lulworthiaceae</taxon>
        <taxon>Zalerion</taxon>
    </lineage>
</organism>
<feature type="domain" description="tRNA (adenine(58)-N(1))-methyltransferase catalytic subunit TRM61 C-terminal" evidence="11">
    <location>
        <begin position="320"/>
        <end position="476"/>
    </location>
</feature>
<evidence type="ECO:0000256" key="9">
    <source>
        <dbReference type="ARBA" id="ARBA00033309"/>
    </source>
</evidence>
<proteinExistence type="predicted"/>
<evidence type="ECO:0000313" key="12">
    <source>
        <dbReference type="EMBL" id="KAJ2902209.1"/>
    </source>
</evidence>
<dbReference type="AlphaFoldDB" id="A0AAD5RSK9"/>
<evidence type="ECO:0000256" key="5">
    <source>
        <dbReference type="ARBA" id="ARBA00022679"/>
    </source>
</evidence>
<gene>
    <name evidence="12" type="ORF">MKZ38_000943</name>
</gene>
<evidence type="ECO:0000256" key="10">
    <source>
        <dbReference type="SAM" id="MobiDB-lite"/>
    </source>
</evidence>
<evidence type="ECO:0000259" key="11">
    <source>
        <dbReference type="Pfam" id="PF08704"/>
    </source>
</evidence>
<comment type="subcellular location">
    <subcellularLocation>
        <location evidence="1">Nucleus</location>
    </subcellularLocation>
</comment>
<feature type="region of interest" description="Disordered" evidence="10">
    <location>
        <begin position="494"/>
        <end position="543"/>
    </location>
</feature>
<keyword evidence="8" id="KW-0539">Nucleus</keyword>
<dbReference type="PROSITE" id="PS51620">
    <property type="entry name" value="SAM_TRM61"/>
    <property type="match status" value="1"/>
</dbReference>